<comment type="function">
    <text evidence="8">This protein is a component of the acetyl coenzyme A carboxylase complex; first, biotin carboxylase catalyzes the carboxylation of the carrier protein and then the transcarboxylase transfers the carboxyl group to form malonyl-CoA.</text>
</comment>
<reference evidence="10 11" key="1">
    <citation type="submission" date="2016-03" db="EMBL/GenBank/DDBJ databases">
        <title>Pediococcus and Lactobacillus from brewery environment - whole genome sequencing and assembly.</title>
        <authorList>
            <person name="Behr J."/>
            <person name="Geissler A.J."/>
            <person name="Vogel R.F."/>
        </authorList>
    </citation>
    <scope>NUCLEOTIDE SEQUENCE [LARGE SCALE GENOMIC DNA]</scope>
    <source>
        <strain evidence="10 11">TMW 1.1989</strain>
    </source>
</reference>
<dbReference type="SUPFAM" id="SSF51230">
    <property type="entry name" value="Single hybrid motif"/>
    <property type="match status" value="1"/>
</dbReference>
<dbReference type="UniPathway" id="UPA00094"/>
<accession>A0A192H025</accession>
<dbReference type="InterPro" id="IPR000089">
    <property type="entry name" value="Biotin_lipoyl"/>
</dbReference>
<dbReference type="GO" id="GO:0006633">
    <property type="term" value="P:fatty acid biosynthetic process"/>
    <property type="evidence" value="ECO:0007669"/>
    <property type="project" value="UniProtKB-UniPathway"/>
</dbReference>
<dbReference type="InterPro" id="IPR050709">
    <property type="entry name" value="Biotin_Carboxyl_Carrier/Decarb"/>
</dbReference>
<protein>
    <recommendedName>
        <fullName evidence="2 8">Biotin carboxyl carrier protein of acetyl-CoA carboxylase</fullName>
    </recommendedName>
</protein>
<evidence type="ECO:0000256" key="2">
    <source>
        <dbReference type="ARBA" id="ARBA00017562"/>
    </source>
</evidence>
<dbReference type="PROSITE" id="PS00188">
    <property type="entry name" value="BIOTIN"/>
    <property type="match status" value="1"/>
</dbReference>
<dbReference type="InterPro" id="IPR001882">
    <property type="entry name" value="Biotin_BS"/>
</dbReference>
<evidence type="ECO:0000256" key="9">
    <source>
        <dbReference type="SAM" id="MobiDB-lite"/>
    </source>
</evidence>
<keyword evidence="7 8" id="KW-0092">Biotin</keyword>
<dbReference type="GO" id="GO:0003989">
    <property type="term" value="F:acetyl-CoA carboxylase activity"/>
    <property type="evidence" value="ECO:0007669"/>
    <property type="project" value="InterPro"/>
</dbReference>
<dbReference type="AlphaFoldDB" id="A0A192H025"/>
<dbReference type="Gene3D" id="2.40.50.100">
    <property type="match status" value="1"/>
</dbReference>
<keyword evidence="3 8" id="KW-0444">Lipid biosynthesis</keyword>
<keyword evidence="11" id="KW-1185">Reference proteome</keyword>
<evidence type="ECO:0000256" key="8">
    <source>
        <dbReference type="RuleBase" id="RU364072"/>
    </source>
</evidence>
<dbReference type="RefSeq" id="WP_068281237.1">
    <property type="nucleotide sequence ID" value="NZ_CP014873.1"/>
</dbReference>
<evidence type="ECO:0000256" key="6">
    <source>
        <dbReference type="ARBA" id="ARBA00023160"/>
    </source>
</evidence>
<dbReference type="CDD" id="cd06850">
    <property type="entry name" value="biotinyl_domain"/>
    <property type="match status" value="1"/>
</dbReference>
<dbReference type="GO" id="GO:0009317">
    <property type="term" value="C:acetyl-CoA carboxylase complex"/>
    <property type="evidence" value="ECO:0007669"/>
    <property type="project" value="InterPro"/>
</dbReference>
<evidence type="ECO:0000256" key="7">
    <source>
        <dbReference type="ARBA" id="ARBA00023267"/>
    </source>
</evidence>
<dbReference type="InterPro" id="IPR001249">
    <property type="entry name" value="AcCoA_biotinCC"/>
</dbReference>
<dbReference type="InterPro" id="IPR011053">
    <property type="entry name" value="Single_hybrid_motif"/>
</dbReference>
<gene>
    <name evidence="10" type="ORF">AYR53_04745</name>
</gene>
<name>A0A192H025_9LACO</name>
<keyword evidence="6 8" id="KW-0275">Fatty acid biosynthesis</keyword>
<proteinExistence type="predicted"/>
<feature type="compositionally biased region" description="Polar residues" evidence="9">
    <location>
        <begin position="27"/>
        <end position="48"/>
    </location>
</feature>
<dbReference type="PANTHER" id="PTHR45266:SF3">
    <property type="entry name" value="OXALOACETATE DECARBOXYLASE ALPHA CHAIN"/>
    <property type="match status" value="1"/>
</dbReference>
<evidence type="ECO:0000256" key="3">
    <source>
        <dbReference type="ARBA" id="ARBA00022516"/>
    </source>
</evidence>
<dbReference type="EMBL" id="CP014873">
    <property type="protein sequence ID" value="ANK62139.1"/>
    <property type="molecule type" value="Genomic_DNA"/>
</dbReference>
<dbReference type="PANTHER" id="PTHR45266">
    <property type="entry name" value="OXALOACETATE DECARBOXYLASE ALPHA CHAIN"/>
    <property type="match status" value="1"/>
</dbReference>
<evidence type="ECO:0000256" key="4">
    <source>
        <dbReference type="ARBA" id="ARBA00022832"/>
    </source>
</evidence>
<dbReference type="Pfam" id="PF00364">
    <property type="entry name" value="Biotin_lipoyl"/>
    <property type="match status" value="1"/>
</dbReference>
<evidence type="ECO:0000256" key="1">
    <source>
        <dbReference type="ARBA" id="ARBA00005194"/>
    </source>
</evidence>
<keyword evidence="5 8" id="KW-0443">Lipid metabolism</keyword>
<evidence type="ECO:0000313" key="10">
    <source>
        <dbReference type="EMBL" id="ANK62139.1"/>
    </source>
</evidence>
<dbReference type="Proteomes" id="UP000078582">
    <property type="component" value="Chromosome"/>
</dbReference>
<dbReference type="OrthoDB" id="9811735at2"/>
<dbReference type="PRINTS" id="PR01071">
    <property type="entry name" value="ACOABIOTINCC"/>
</dbReference>
<dbReference type="GeneID" id="42981551"/>
<feature type="region of interest" description="Disordered" evidence="9">
    <location>
        <begin position="27"/>
        <end position="61"/>
    </location>
</feature>
<organism evidence="10 11">
    <name type="scientific">Loigolactobacillus backii</name>
    <dbReference type="NCBI Taxonomy" id="375175"/>
    <lineage>
        <taxon>Bacteria</taxon>
        <taxon>Bacillati</taxon>
        <taxon>Bacillota</taxon>
        <taxon>Bacilli</taxon>
        <taxon>Lactobacillales</taxon>
        <taxon>Lactobacillaceae</taxon>
        <taxon>Loigolactobacillus</taxon>
    </lineage>
</organism>
<evidence type="ECO:0000313" key="11">
    <source>
        <dbReference type="Proteomes" id="UP000078582"/>
    </source>
</evidence>
<comment type="pathway">
    <text evidence="1 8">Lipid metabolism; fatty acid biosynthesis.</text>
</comment>
<dbReference type="FunFam" id="2.40.50.100:FF:000003">
    <property type="entry name" value="Acetyl-CoA carboxylase biotin carboxyl carrier protein"/>
    <property type="match status" value="1"/>
</dbReference>
<sequence>MNVDEIKALMDHMAASNLTSFTYQNEQTTLKLTKEPSNSPQPESTQPTPALGKNPADTKSTLKSPLVGVFYASASPDEPPFVKTGDNVEVGQTIGIIEAMKMMHDVKADKAGKVTQILVGNEQRVGYDDPLFELD</sequence>
<evidence type="ECO:0000256" key="5">
    <source>
        <dbReference type="ARBA" id="ARBA00023098"/>
    </source>
</evidence>
<keyword evidence="4 8" id="KW-0276">Fatty acid metabolism</keyword>
<dbReference type="STRING" id="375175.AYR53_04745"/>
<dbReference type="PROSITE" id="PS50968">
    <property type="entry name" value="BIOTINYL_LIPOYL"/>
    <property type="match status" value="1"/>
</dbReference>